<feature type="domain" description="SLH" evidence="2">
    <location>
        <begin position="32"/>
        <end position="95"/>
    </location>
</feature>
<name>A0ABU1J5S5_9BACL</name>
<dbReference type="EMBL" id="JAVDQH010000026">
    <property type="protein sequence ID" value="MDR6246322.1"/>
    <property type="molecule type" value="Genomic_DNA"/>
</dbReference>
<evidence type="ECO:0000313" key="4">
    <source>
        <dbReference type="Proteomes" id="UP001185028"/>
    </source>
</evidence>
<dbReference type="InterPro" id="IPR001119">
    <property type="entry name" value="SLH_dom"/>
</dbReference>
<keyword evidence="4" id="KW-1185">Reference proteome</keyword>
<reference evidence="3 4" key="1">
    <citation type="submission" date="2023-07" db="EMBL/GenBank/DDBJ databases">
        <title>Genomic Encyclopedia of Type Strains, Phase IV (KMG-IV): sequencing the most valuable type-strain genomes for metagenomic binning, comparative biology and taxonomic classification.</title>
        <authorList>
            <person name="Goeker M."/>
        </authorList>
    </citation>
    <scope>NUCLEOTIDE SEQUENCE [LARGE SCALE GENOMIC DNA]</scope>
    <source>
        <strain evidence="3 4">DSM 22170</strain>
    </source>
</reference>
<feature type="signal peptide" evidence="1">
    <location>
        <begin position="1"/>
        <end position="30"/>
    </location>
</feature>
<accession>A0ABU1J5S5</accession>
<evidence type="ECO:0000256" key="1">
    <source>
        <dbReference type="SAM" id="SignalP"/>
    </source>
</evidence>
<sequence>MNKRTLPRLLLTLGLLLTMLVSSMPQQAQAADGKLFSDVSASYWAHDTIAWGVQSGLVKGYADGSFKPGKTVTEAEFLAMLIRSYEPSVTASSKGNWAAPYYTRAKALNYPVQSYTNLSTRNAVISRAQVAELVSAADGVNFSGDNAIRYLLAFGLANGSNAGQATIASFKGKQSLTRAEALQFIKNFVDYGAGGLLDRPQEASNVADLPAVADR</sequence>
<organism evidence="3 4">
    <name type="scientific">Paenibacillus hunanensis</name>
    <dbReference type="NCBI Taxonomy" id="539262"/>
    <lineage>
        <taxon>Bacteria</taxon>
        <taxon>Bacillati</taxon>
        <taxon>Bacillota</taxon>
        <taxon>Bacilli</taxon>
        <taxon>Bacillales</taxon>
        <taxon>Paenibacillaceae</taxon>
        <taxon>Paenibacillus</taxon>
    </lineage>
</organism>
<dbReference type="Pfam" id="PF00395">
    <property type="entry name" value="SLH"/>
    <property type="match status" value="1"/>
</dbReference>
<dbReference type="RefSeq" id="WP_188778223.1">
    <property type="nucleotide sequence ID" value="NZ_BMMB01000015.1"/>
</dbReference>
<comment type="caution">
    <text evidence="3">The sequence shown here is derived from an EMBL/GenBank/DDBJ whole genome shotgun (WGS) entry which is preliminary data.</text>
</comment>
<proteinExistence type="predicted"/>
<gene>
    <name evidence="3" type="ORF">JOC58_004253</name>
</gene>
<evidence type="ECO:0000313" key="3">
    <source>
        <dbReference type="EMBL" id="MDR6246322.1"/>
    </source>
</evidence>
<protein>
    <recommendedName>
        <fullName evidence="2">SLH domain-containing protein</fullName>
    </recommendedName>
</protein>
<dbReference type="Proteomes" id="UP001185028">
    <property type="component" value="Unassembled WGS sequence"/>
</dbReference>
<feature type="chain" id="PRO_5045056072" description="SLH domain-containing protein" evidence="1">
    <location>
        <begin position="31"/>
        <end position="215"/>
    </location>
</feature>
<keyword evidence="1" id="KW-0732">Signal</keyword>
<evidence type="ECO:0000259" key="2">
    <source>
        <dbReference type="PROSITE" id="PS51272"/>
    </source>
</evidence>
<dbReference type="PROSITE" id="PS51272">
    <property type="entry name" value="SLH"/>
    <property type="match status" value="1"/>
</dbReference>